<name>A0ABT6FCN9_9BACT</name>
<evidence type="ECO:0000313" key="1">
    <source>
        <dbReference type="EMBL" id="MDG3005125.1"/>
    </source>
</evidence>
<gene>
    <name evidence="1" type="ORF">PZE19_15155</name>
</gene>
<organism evidence="1 2">
    <name type="scientific">Paludisphaera mucosa</name>
    <dbReference type="NCBI Taxonomy" id="3030827"/>
    <lineage>
        <taxon>Bacteria</taxon>
        <taxon>Pseudomonadati</taxon>
        <taxon>Planctomycetota</taxon>
        <taxon>Planctomycetia</taxon>
        <taxon>Isosphaerales</taxon>
        <taxon>Isosphaeraceae</taxon>
        <taxon>Paludisphaera</taxon>
    </lineage>
</organism>
<reference evidence="1 2" key="1">
    <citation type="submission" date="2023-03" db="EMBL/GenBank/DDBJ databases">
        <title>Paludisphaera mucosa sp. nov. a novel planctomycete from northern fen.</title>
        <authorList>
            <person name="Ivanova A."/>
        </authorList>
    </citation>
    <scope>NUCLEOTIDE SEQUENCE [LARGE SCALE GENOMIC DNA]</scope>
    <source>
        <strain evidence="1 2">Pla2</strain>
    </source>
</reference>
<protein>
    <submittedName>
        <fullName evidence="1">YiiX/YebB-like N1pC/P60 family cysteine hydrolase</fullName>
    </submittedName>
</protein>
<comment type="caution">
    <text evidence="1">The sequence shown here is derived from an EMBL/GenBank/DDBJ whole genome shotgun (WGS) entry which is preliminary data.</text>
</comment>
<keyword evidence="2" id="KW-1185">Reference proteome</keyword>
<proteinExistence type="predicted"/>
<sequence length="271" mass="28578">MPTILRRRRSRLQVEPMEARALLAATIAAEVVQAAAPRGDGSAWVARMTAHDAPAAGASPQVVELSSGLAAQSTQRMFPDPFRGLPVIDVGSLRPGDILVSTEKNSFVSKQIRKLTFSNFSHASLYVGGGNIIDATFPVVSRRPLAKLTDPASVVGVIRVNDLTPAQAKTVVRAAEQSRGKIYGAAGIAGGLIAELTPAFRFFRAVTGKPWKFTGTSLAPGVFCSEMVIGAYRRAGVKIAPEVADTPGGIVDYAMDDPSRFTFVGTLAVKG</sequence>
<dbReference type="EMBL" id="JARRAG010000002">
    <property type="protein sequence ID" value="MDG3005125.1"/>
    <property type="molecule type" value="Genomic_DNA"/>
</dbReference>
<dbReference type="RefSeq" id="WP_277861474.1">
    <property type="nucleotide sequence ID" value="NZ_JARRAG010000002.1"/>
</dbReference>
<dbReference type="Proteomes" id="UP001216907">
    <property type="component" value="Unassembled WGS sequence"/>
</dbReference>
<dbReference type="Gene3D" id="3.90.1720.10">
    <property type="entry name" value="endopeptidase domain like (from Nostoc punctiforme)"/>
    <property type="match status" value="1"/>
</dbReference>
<dbReference type="InterPro" id="IPR038765">
    <property type="entry name" value="Papain-like_cys_pep_sf"/>
</dbReference>
<dbReference type="SUPFAM" id="SSF54001">
    <property type="entry name" value="Cysteine proteinases"/>
    <property type="match status" value="1"/>
</dbReference>
<accession>A0ABT6FCN9</accession>
<evidence type="ECO:0000313" key="2">
    <source>
        <dbReference type="Proteomes" id="UP001216907"/>
    </source>
</evidence>